<gene>
    <name evidence="2" type="ORF">WN51_06600</name>
</gene>
<feature type="region of interest" description="Disordered" evidence="1">
    <location>
        <begin position="42"/>
        <end position="115"/>
    </location>
</feature>
<feature type="compositionally biased region" description="Polar residues" evidence="1">
    <location>
        <begin position="66"/>
        <end position="80"/>
    </location>
</feature>
<name>A0A0M8ZTV3_9HYME</name>
<evidence type="ECO:0000256" key="1">
    <source>
        <dbReference type="SAM" id="MobiDB-lite"/>
    </source>
</evidence>
<organism evidence="2 3">
    <name type="scientific">Melipona quadrifasciata</name>
    <dbReference type="NCBI Taxonomy" id="166423"/>
    <lineage>
        <taxon>Eukaryota</taxon>
        <taxon>Metazoa</taxon>
        <taxon>Ecdysozoa</taxon>
        <taxon>Arthropoda</taxon>
        <taxon>Hexapoda</taxon>
        <taxon>Insecta</taxon>
        <taxon>Pterygota</taxon>
        <taxon>Neoptera</taxon>
        <taxon>Endopterygota</taxon>
        <taxon>Hymenoptera</taxon>
        <taxon>Apocrita</taxon>
        <taxon>Aculeata</taxon>
        <taxon>Apoidea</taxon>
        <taxon>Anthophila</taxon>
        <taxon>Apidae</taxon>
        <taxon>Melipona</taxon>
    </lineage>
</organism>
<keyword evidence="3" id="KW-1185">Reference proteome</keyword>
<dbReference type="Proteomes" id="UP000053105">
    <property type="component" value="Unassembled WGS sequence"/>
</dbReference>
<evidence type="ECO:0000313" key="2">
    <source>
        <dbReference type="EMBL" id="KOX69513.1"/>
    </source>
</evidence>
<feature type="compositionally biased region" description="Basic and acidic residues" evidence="1">
    <location>
        <begin position="98"/>
        <end position="114"/>
    </location>
</feature>
<dbReference type="EMBL" id="KQ435888">
    <property type="protein sequence ID" value="KOX69513.1"/>
    <property type="molecule type" value="Genomic_DNA"/>
</dbReference>
<evidence type="ECO:0000313" key="3">
    <source>
        <dbReference type="Proteomes" id="UP000053105"/>
    </source>
</evidence>
<dbReference type="AlphaFoldDB" id="A0A0M8ZTV3"/>
<reference evidence="2 3" key="1">
    <citation type="submission" date="2015-07" db="EMBL/GenBank/DDBJ databases">
        <title>The genome of Melipona quadrifasciata.</title>
        <authorList>
            <person name="Pan H."/>
            <person name="Kapheim K."/>
        </authorList>
    </citation>
    <scope>NUCLEOTIDE SEQUENCE [LARGE SCALE GENOMIC DNA]</scope>
    <source>
        <strain evidence="2">0111107301</strain>
        <tissue evidence="2">Whole body</tissue>
    </source>
</reference>
<sequence length="134" mass="15124">MIDRYLYLLSLRITRAQPLHILYTKFPYKIQTMTALCISAAAPPPNADERRRPTHMRATPPPSPTECRTQRSLDTLNAASDDSHTKPPTQMPALSDQILRDEKVPGPSQGEKRRAVIQHHSSINYTPLLNIISN</sequence>
<accession>A0A0M8ZTV3</accession>
<protein>
    <submittedName>
        <fullName evidence="2">Uncharacterized protein</fullName>
    </submittedName>
</protein>
<proteinExistence type="predicted"/>